<sequence length="481" mass="56744">MDDKCKLKFSNEYKSGILKIISILSLSGYSMAFKSIFSFIGTLCTSLLLQYYRSWGLIDIIEYIGDFLTDVVYLLTNTKFSEKIVINVILTMSNIKSGIFYIYLREDLINHPGMKTDLEKLYISTLKQIAELSYLYLNLDLLIVSNYQILNSSYDAISKFSEIQKNRVISEISNISVNIMKNIELLSKKVSTEQMQRIAHLFEYNVAITVYSTIYYLKQYADPGISYEKSNIELIVDNHPYLKRCIDNLMILSKLEFYPRLNVPNFSELIRGYCEANIISDLSKIEDIRYTQLFRKNIKDLDEFLDKHLLKNVLKILDHKDLPYSYQSNIKKLTEKLGELRNIDKLSLKSLNEYVDEVIPLTEDINRLNIKNCFEPRDIRHYEEFEELLHAMKDHEEVTFGGFKRISSALCRRLARYYFNNEEIEMINRVEEQYIEKVIRSELTFNPRMFSLVNPLHIHRFEENEAEACKYMLKILENRLN</sequence>
<accession>A0A7J9SGI6</accession>
<reference evidence="2 3" key="1">
    <citation type="submission" date="2020-08" db="EMBL/GenBank/DDBJ databases">
        <title>Genomic Encyclopedia of Type Strains, Phase IV (KMG-V): Genome sequencing to study the core and pangenomes of soil and plant-associated prokaryotes.</title>
        <authorList>
            <person name="Whitman W."/>
        </authorList>
    </citation>
    <scope>NUCLEOTIDE SEQUENCE [LARGE SCALE GENOMIC DNA]</scope>
    <source>
        <strain evidence="2 3">D1</strain>
    </source>
</reference>
<gene>
    <name evidence="2" type="ORF">HNP96_001335</name>
</gene>
<dbReference type="RefSeq" id="WP_158658957.1">
    <property type="nucleotide sequence ID" value="NZ_CP026606.1"/>
</dbReference>
<feature type="transmembrane region" description="Helical" evidence="1">
    <location>
        <begin position="21"/>
        <end position="49"/>
    </location>
</feature>
<organism evidence="2 3">
    <name type="scientific">Methanococcus maripaludis</name>
    <name type="common">Methanococcus deltae</name>
    <dbReference type="NCBI Taxonomy" id="39152"/>
    <lineage>
        <taxon>Archaea</taxon>
        <taxon>Methanobacteriati</taxon>
        <taxon>Methanobacteriota</taxon>
        <taxon>Methanomada group</taxon>
        <taxon>Methanococci</taxon>
        <taxon>Methanococcales</taxon>
        <taxon>Methanococcaceae</taxon>
        <taxon>Methanococcus</taxon>
    </lineage>
</organism>
<keyword evidence="1" id="KW-0472">Membrane</keyword>
<evidence type="ECO:0000313" key="2">
    <source>
        <dbReference type="EMBL" id="MBB6497294.1"/>
    </source>
</evidence>
<dbReference type="EMBL" id="JACHED010000002">
    <property type="protein sequence ID" value="MBB6497294.1"/>
    <property type="molecule type" value="Genomic_DNA"/>
</dbReference>
<keyword evidence="2" id="KW-0282">Flagellum</keyword>
<dbReference type="Proteomes" id="UP000590564">
    <property type="component" value="Unassembled WGS sequence"/>
</dbReference>
<keyword evidence="1" id="KW-0812">Transmembrane</keyword>
<dbReference type="AlphaFoldDB" id="A0A7J9SGI6"/>
<evidence type="ECO:0000256" key="1">
    <source>
        <dbReference type="SAM" id="Phobius"/>
    </source>
</evidence>
<dbReference type="GeneID" id="36101572"/>
<keyword evidence="2" id="KW-0966">Cell projection</keyword>
<name>A0A7J9SGI6_METMI</name>
<proteinExistence type="predicted"/>
<keyword evidence="2" id="KW-0969">Cilium</keyword>
<protein>
    <submittedName>
        <fullName evidence="2">Flagellar biosynthesis/type III secretory pathway chaperone</fullName>
    </submittedName>
</protein>
<comment type="caution">
    <text evidence="2">The sequence shown here is derived from an EMBL/GenBank/DDBJ whole genome shotgun (WGS) entry which is preliminary data.</text>
</comment>
<evidence type="ECO:0000313" key="3">
    <source>
        <dbReference type="Proteomes" id="UP000590564"/>
    </source>
</evidence>
<keyword evidence="1" id="KW-1133">Transmembrane helix</keyword>